<name>A0A7K1L1K7_9ACTN</name>
<evidence type="ECO:0000256" key="1">
    <source>
        <dbReference type="SAM" id="SignalP"/>
    </source>
</evidence>
<gene>
    <name evidence="2" type="ORF">GNZ18_16240</name>
</gene>
<evidence type="ECO:0000313" key="3">
    <source>
        <dbReference type="Proteomes" id="UP000432015"/>
    </source>
</evidence>
<proteinExistence type="predicted"/>
<sequence length="213" mass="23554">MTRKAVKIAMIATAVTAVGGGGLATVLQDDPGSSKVSTVSAGTHVSAKKAKVPCVVPNSRVAKYRHFERTQYVWNNNYPWRTSAWGPKNVEIKKGEKVSNVVTATLGAPIKSINLAVGFQVTQEKSTDISMRWRLKTRRHFTLRVGQGFKVYKFNVYDALGYIQAGGGGYCVFNGKYRYVGSAYAKNFWTLDDKCTYNNKGKQTLCKKSDVTY</sequence>
<dbReference type="RefSeq" id="WP_156217297.1">
    <property type="nucleotide sequence ID" value="NZ_WOFH01000005.1"/>
</dbReference>
<dbReference type="AlphaFoldDB" id="A0A7K1L1K7"/>
<evidence type="ECO:0000313" key="2">
    <source>
        <dbReference type="EMBL" id="MUN38145.1"/>
    </source>
</evidence>
<protein>
    <submittedName>
        <fullName evidence="2">Uncharacterized protein</fullName>
    </submittedName>
</protein>
<keyword evidence="1" id="KW-0732">Signal</keyword>
<keyword evidence="3" id="KW-1185">Reference proteome</keyword>
<comment type="caution">
    <text evidence="2">The sequence shown here is derived from an EMBL/GenBank/DDBJ whole genome shotgun (WGS) entry which is preliminary data.</text>
</comment>
<accession>A0A7K1L1K7</accession>
<dbReference type="Proteomes" id="UP000432015">
    <property type="component" value="Unassembled WGS sequence"/>
</dbReference>
<dbReference type="EMBL" id="WOFH01000005">
    <property type="protein sequence ID" value="MUN38145.1"/>
    <property type="molecule type" value="Genomic_DNA"/>
</dbReference>
<feature type="signal peptide" evidence="1">
    <location>
        <begin position="1"/>
        <end position="19"/>
    </location>
</feature>
<feature type="chain" id="PRO_5039237603" evidence="1">
    <location>
        <begin position="20"/>
        <end position="213"/>
    </location>
</feature>
<reference evidence="2 3" key="1">
    <citation type="submission" date="2019-11" db="EMBL/GenBank/DDBJ databases">
        <authorList>
            <person name="Cao P."/>
        </authorList>
    </citation>
    <scope>NUCLEOTIDE SEQUENCE [LARGE SCALE GENOMIC DNA]</scope>
    <source>
        <strain evidence="2 3">NEAU-AAG5</strain>
    </source>
</reference>
<organism evidence="2 3">
    <name type="scientific">Actinomadura litoris</name>
    <dbReference type="NCBI Taxonomy" id="2678616"/>
    <lineage>
        <taxon>Bacteria</taxon>
        <taxon>Bacillati</taxon>
        <taxon>Actinomycetota</taxon>
        <taxon>Actinomycetes</taxon>
        <taxon>Streptosporangiales</taxon>
        <taxon>Thermomonosporaceae</taxon>
        <taxon>Actinomadura</taxon>
    </lineage>
</organism>